<accession>A0ABT9EMI9</accession>
<dbReference type="GO" id="GO:0008674">
    <property type="term" value="F:2-dehydro-3-deoxy-6-phosphogalactonate aldolase activity"/>
    <property type="evidence" value="ECO:0007669"/>
    <property type="project" value="UniProtKB-EC"/>
</dbReference>
<dbReference type="EC" id="4.1.2.21" evidence="6"/>
<organism evidence="6 7">
    <name type="scientific">Sphingomonas aurea</name>
    <dbReference type="NCBI Taxonomy" id="3063994"/>
    <lineage>
        <taxon>Bacteria</taxon>
        <taxon>Pseudomonadati</taxon>
        <taxon>Pseudomonadota</taxon>
        <taxon>Alphaproteobacteria</taxon>
        <taxon>Sphingomonadales</taxon>
        <taxon>Sphingomonadaceae</taxon>
        <taxon>Sphingomonas</taxon>
    </lineage>
</organism>
<evidence type="ECO:0000256" key="5">
    <source>
        <dbReference type="ARBA" id="ARBA00023277"/>
    </source>
</evidence>
<dbReference type="EMBL" id="JAUUDS010000006">
    <property type="protein sequence ID" value="MDP1028021.1"/>
    <property type="molecule type" value="Genomic_DNA"/>
</dbReference>
<keyword evidence="7" id="KW-1185">Reference proteome</keyword>
<comment type="pathway">
    <text evidence="1">Carbohydrate acid metabolism.</text>
</comment>
<dbReference type="NCBIfam" id="NF006600">
    <property type="entry name" value="PRK09140.1"/>
    <property type="match status" value="1"/>
</dbReference>
<proteinExistence type="inferred from homology"/>
<dbReference type="Gene3D" id="3.20.20.70">
    <property type="entry name" value="Aldolase class I"/>
    <property type="match status" value="1"/>
</dbReference>
<keyword evidence="5" id="KW-0119">Carbohydrate metabolism</keyword>
<evidence type="ECO:0000313" key="6">
    <source>
        <dbReference type="EMBL" id="MDP1028021.1"/>
    </source>
</evidence>
<keyword evidence="4 6" id="KW-0456">Lyase</keyword>
<gene>
    <name evidence="6" type="ORF">Q5H91_12425</name>
</gene>
<comment type="subunit">
    <text evidence="3">Homotrimer.</text>
</comment>
<dbReference type="SUPFAM" id="SSF51569">
    <property type="entry name" value="Aldolase"/>
    <property type="match status" value="1"/>
</dbReference>
<dbReference type="InterPro" id="IPR013785">
    <property type="entry name" value="Aldolase_TIM"/>
</dbReference>
<protein>
    <submittedName>
        <fullName evidence="6">2-dehydro-3-deoxy-6-phosphogalactonate aldolase</fullName>
        <ecNumber evidence="6">4.1.2.21</ecNumber>
    </submittedName>
</protein>
<sequence>MTESNTDRGGALLRRFDEAFAACPLVAILRGITPAEAEPVAVALVEAGFTLIEVPLNSPDPYDSIARMVAAVGERAMIGAGTVLTTAQIEQVQAAGGTLIVSPNTDTTVIAASAAAGLVSLPGYFTPSEGFAALKAGAHALKLFPADGTTPAMLKAQRAVLPKTVKVLAVGGVSPETIPAWRAAGADGYGLGSNLYKPGKPAADVGRDAAAFVQAVRA</sequence>
<dbReference type="RefSeq" id="WP_305173725.1">
    <property type="nucleotide sequence ID" value="NZ_JAUUDS010000006.1"/>
</dbReference>
<evidence type="ECO:0000256" key="4">
    <source>
        <dbReference type="ARBA" id="ARBA00023239"/>
    </source>
</evidence>
<dbReference type="PANTHER" id="PTHR30246:SF1">
    <property type="entry name" value="2-DEHYDRO-3-DEOXY-6-PHOSPHOGALACTONATE ALDOLASE-RELATED"/>
    <property type="match status" value="1"/>
</dbReference>
<dbReference type="Proteomes" id="UP001230685">
    <property type="component" value="Unassembled WGS sequence"/>
</dbReference>
<dbReference type="PANTHER" id="PTHR30246">
    <property type="entry name" value="2-KETO-3-DEOXY-6-PHOSPHOGLUCONATE ALDOLASE"/>
    <property type="match status" value="1"/>
</dbReference>
<evidence type="ECO:0000256" key="3">
    <source>
        <dbReference type="ARBA" id="ARBA00011233"/>
    </source>
</evidence>
<comment type="caution">
    <text evidence="6">The sequence shown here is derived from an EMBL/GenBank/DDBJ whole genome shotgun (WGS) entry which is preliminary data.</text>
</comment>
<dbReference type="Pfam" id="PF01081">
    <property type="entry name" value="Aldolase"/>
    <property type="match status" value="1"/>
</dbReference>
<evidence type="ECO:0000313" key="7">
    <source>
        <dbReference type="Proteomes" id="UP001230685"/>
    </source>
</evidence>
<reference evidence="6 7" key="1">
    <citation type="submission" date="2023-07" db="EMBL/GenBank/DDBJ databases">
        <authorList>
            <person name="Kim M.K."/>
        </authorList>
    </citation>
    <scope>NUCLEOTIDE SEQUENCE [LARGE SCALE GENOMIC DNA]</scope>
    <source>
        <strain evidence="6 7">KR1UV-12</strain>
    </source>
</reference>
<name>A0ABT9EMI9_9SPHN</name>
<evidence type="ECO:0000256" key="2">
    <source>
        <dbReference type="ARBA" id="ARBA00006906"/>
    </source>
</evidence>
<dbReference type="InterPro" id="IPR000887">
    <property type="entry name" value="Aldlse_KDPG_KHG"/>
</dbReference>
<evidence type="ECO:0000256" key="1">
    <source>
        <dbReference type="ARBA" id="ARBA00004761"/>
    </source>
</evidence>
<dbReference type="CDD" id="cd00452">
    <property type="entry name" value="KDPG_aldolase"/>
    <property type="match status" value="1"/>
</dbReference>
<comment type="similarity">
    <text evidence="2">Belongs to the KHG/KDPG aldolase family.</text>
</comment>